<evidence type="ECO:0000313" key="3">
    <source>
        <dbReference type="Proteomes" id="UP000055048"/>
    </source>
</evidence>
<accession>A0A0V0T6W5</accession>
<feature type="region of interest" description="Disordered" evidence="1">
    <location>
        <begin position="1"/>
        <end position="41"/>
    </location>
</feature>
<dbReference type="EMBL" id="JYDJ01000515">
    <property type="protein sequence ID" value="KRX34788.1"/>
    <property type="molecule type" value="Genomic_DNA"/>
</dbReference>
<evidence type="ECO:0000256" key="1">
    <source>
        <dbReference type="SAM" id="MobiDB-lite"/>
    </source>
</evidence>
<feature type="compositionally biased region" description="Low complexity" evidence="1">
    <location>
        <begin position="14"/>
        <end position="28"/>
    </location>
</feature>
<evidence type="ECO:0000313" key="2">
    <source>
        <dbReference type="EMBL" id="KRX34788.1"/>
    </source>
</evidence>
<dbReference type="Proteomes" id="UP000055048">
    <property type="component" value="Unassembled WGS sequence"/>
</dbReference>
<sequence length="87" mass="9507">MVPNGRGRRKNNTRAPLAASLSRRLAAPGRGQKKPWGGVTDDRCAPDNGCLRHCDSCGSRKYFEEAARWTSTPNDHREIKGAESIAA</sequence>
<proteinExistence type="predicted"/>
<protein>
    <submittedName>
        <fullName evidence="2">Uncharacterized protein</fullName>
    </submittedName>
</protein>
<name>A0A0V0T6W5_9BILA</name>
<reference evidence="2 3" key="1">
    <citation type="submission" date="2015-01" db="EMBL/GenBank/DDBJ databases">
        <title>Evolution of Trichinella species and genotypes.</title>
        <authorList>
            <person name="Korhonen P.K."/>
            <person name="Edoardo P."/>
            <person name="Giuseppe L.R."/>
            <person name="Gasser R.B."/>
        </authorList>
    </citation>
    <scope>NUCLEOTIDE SEQUENCE [LARGE SCALE GENOMIC DNA]</scope>
    <source>
        <strain evidence="2">ISS417</strain>
    </source>
</reference>
<dbReference type="AlphaFoldDB" id="A0A0V0T6W5"/>
<gene>
    <name evidence="2" type="ORF">T05_14758</name>
</gene>
<keyword evidence="3" id="KW-1185">Reference proteome</keyword>
<organism evidence="2 3">
    <name type="scientific">Trichinella murrelli</name>
    <dbReference type="NCBI Taxonomy" id="144512"/>
    <lineage>
        <taxon>Eukaryota</taxon>
        <taxon>Metazoa</taxon>
        <taxon>Ecdysozoa</taxon>
        <taxon>Nematoda</taxon>
        <taxon>Enoplea</taxon>
        <taxon>Dorylaimia</taxon>
        <taxon>Trichinellida</taxon>
        <taxon>Trichinellidae</taxon>
        <taxon>Trichinella</taxon>
    </lineage>
</organism>
<feature type="compositionally biased region" description="Basic residues" evidence="1">
    <location>
        <begin position="1"/>
        <end position="12"/>
    </location>
</feature>
<comment type="caution">
    <text evidence="2">The sequence shown here is derived from an EMBL/GenBank/DDBJ whole genome shotgun (WGS) entry which is preliminary data.</text>
</comment>